<evidence type="ECO:0000256" key="2">
    <source>
        <dbReference type="SAM" id="Phobius"/>
    </source>
</evidence>
<keyword evidence="2" id="KW-0472">Membrane</keyword>
<dbReference type="Pfam" id="PF13559">
    <property type="entry name" value="DUF4129"/>
    <property type="match status" value="1"/>
</dbReference>
<evidence type="ECO:0000313" key="4">
    <source>
        <dbReference type="EMBL" id="BBD76792.1"/>
    </source>
</evidence>
<dbReference type="Gene3D" id="3.10.620.30">
    <property type="match status" value="1"/>
</dbReference>
<keyword evidence="2" id="KW-1133">Transmembrane helix</keyword>
<dbReference type="InterPro" id="IPR038765">
    <property type="entry name" value="Papain-like_cys_pep_sf"/>
</dbReference>
<dbReference type="KEGG" id="htl:HPTL_0524"/>
<dbReference type="InterPro" id="IPR002931">
    <property type="entry name" value="Transglutaminase-like"/>
</dbReference>
<name>A0A2Z6DWK3_HYDTE</name>
<feature type="compositionally biased region" description="Basic residues" evidence="1">
    <location>
        <begin position="718"/>
        <end position="729"/>
    </location>
</feature>
<feature type="transmembrane region" description="Helical" evidence="2">
    <location>
        <begin position="21"/>
        <end position="47"/>
    </location>
</feature>
<reference evidence="4 5" key="1">
    <citation type="submission" date="2018-04" db="EMBL/GenBank/DDBJ databases">
        <title>Complete genome sequence of Hydrogenophilus thermoluteolus TH-1.</title>
        <authorList>
            <person name="Arai H."/>
        </authorList>
    </citation>
    <scope>NUCLEOTIDE SEQUENCE [LARGE SCALE GENOMIC DNA]</scope>
    <source>
        <strain evidence="4 5">TH-1</strain>
    </source>
</reference>
<dbReference type="Proteomes" id="UP000262004">
    <property type="component" value="Chromosome"/>
</dbReference>
<keyword evidence="2" id="KW-0812">Transmembrane</keyword>
<dbReference type="SMART" id="SM00460">
    <property type="entry name" value="TGc"/>
    <property type="match status" value="1"/>
</dbReference>
<feature type="transmembrane region" description="Helical" evidence="2">
    <location>
        <begin position="53"/>
        <end position="74"/>
    </location>
</feature>
<dbReference type="PANTHER" id="PTHR42736">
    <property type="entry name" value="PROTEIN-GLUTAMINE GAMMA-GLUTAMYLTRANSFERASE"/>
    <property type="match status" value="1"/>
</dbReference>
<evidence type="ECO:0000256" key="1">
    <source>
        <dbReference type="SAM" id="MobiDB-lite"/>
    </source>
</evidence>
<evidence type="ECO:0000313" key="5">
    <source>
        <dbReference type="Proteomes" id="UP000262004"/>
    </source>
</evidence>
<dbReference type="SUPFAM" id="SSF54001">
    <property type="entry name" value="Cysteine proteinases"/>
    <property type="match status" value="1"/>
</dbReference>
<dbReference type="PANTHER" id="PTHR42736:SF1">
    <property type="entry name" value="PROTEIN-GLUTAMINE GAMMA-GLUTAMYLTRANSFERASE"/>
    <property type="match status" value="1"/>
</dbReference>
<dbReference type="Pfam" id="PF01841">
    <property type="entry name" value="Transglut_core"/>
    <property type="match status" value="1"/>
</dbReference>
<feature type="transmembrane region" description="Helical" evidence="2">
    <location>
        <begin position="149"/>
        <end position="167"/>
    </location>
</feature>
<proteinExistence type="predicted"/>
<keyword evidence="5" id="KW-1185">Reference proteome</keyword>
<evidence type="ECO:0000259" key="3">
    <source>
        <dbReference type="SMART" id="SM00460"/>
    </source>
</evidence>
<feature type="transmembrane region" description="Helical" evidence="2">
    <location>
        <begin position="187"/>
        <end position="206"/>
    </location>
</feature>
<feature type="compositionally biased region" description="Basic and acidic residues" evidence="1">
    <location>
        <begin position="736"/>
        <end position="748"/>
    </location>
</feature>
<gene>
    <name evidence="4" type="ORF">HPTL_0524</name>
</gene>
<sequence>MSGQSSRGSFRIRQRWRLLGGILAPPAFPFAAWLPCVAAGTLAWGLHATALPLLWNAVVALLMAGALARFLLAVRWPRWLPTVVALAALAAIRPIYGYGFGQETGLALLFAAFWLKGWEATTARDLRAWGLTALFLLAAAFLRSQSPFYAVAVLTGWLVVVVGWAQAARVEWGLATTLGQLPMLARHTALTLVASLPLVLLLFVLVPRLDRPLWGVPQDAAQARSGLSETIAPGAVSALALSDAVAFTLTWEGAAPAPSELYFRAVVLTHYDGTTWRPAPEETLEREIAQQRARTAPAAVEEPPKAVRESFTSALESQGPAAATVAERSARGEAPSATRHFALLLAPQPIPWLPAPERTVALRGASVALPWRDGRWLSAHPLIERTLWSGEAQLTDRWPEPLTATQARQLTALPPNHNPRAQALGRQIATDHASPAARLAAIEAAFRAVNLRYTLYPPLMTENAADQTLFDAQAGFCEHFANAFAVVARAAGLPTRLVAGYQGATFNPVDRSWVVRHADAHAWAEVWLDGEWRRVDPTRWAAPARITLGSDAALRSELPLVRAAWLDQPWLATLRQQLWAWQRQWDLWVVGFDAVRQRALLARLGWESGDWRWAAGGAVLVAAATALLLFVRLPEKPRDPAQRAWARLTATLTRRDLAPRAGEAPLAYVARIGDALPPPLAARFTQLAQRYLAYRFGAADETAQQLARDLRQLRRALTRSRWPRRHGVPKRPISSKTEDGSETHDDPN</sequence>
<dbReference type="InterPro" id="IPR052901">
    <property type="entry name" value="Bact_TGase-like"/>
</dbReference>
<feature type="region of interest" description="Disordered" evidence="1">
    <location>
        <begin position="718"/>
        <end position="748"/>
    </location>
</feature>
<dbReference type="InterPro" id="IPR025403">
    <property type="entry name" value="TgpA-like_C"/>
</dbReference>
<dbReference type="Pfam" id="PF11992">
    <property type="entry name" value="TgpA_N"/>
    <property type="match status" value="1"/>
</dbReference>
<dbReference type="InterPro" id="IPR021878">
    <property type="entry name" value="TgpA_N"/>
</dbReference>
<dbReference type="RefSeq" id="WP_170141249.1">
    <property type="nucleotide sequence ID" value="NZ_AP018558.1"/>
</dbReference>
<accession>A0A2Z6DWK3</accession>
<organism evidence="4 5">
    <name type="scientific">Hydrogenophilus thermoluteolus</name>
    <name type="common">Pseudomonas hydrogenothermophila</name>
    <dbReference type="NCBI Taxonomy" id="297"/>
    <lineage>
        <taxon>Bacteria</taxon>
        <taxon>Pseudomonadati</taxon>
        <taxon>Pseudomonadota</taxon>
        <taxon>Hydrogenophilia</taxon>
        <taxon>Hydrogenophilales</taxon>
        <taxon>Hydrogenophilaceae</taxon>
        <taxon>Hydrogenophilus</taxon>
    </lineage>
</organism>
<dbReference type="EMBL" id="AP018558">
    <property type="protein sequence ID" value="BBD76792.1"/>
    <property type="molecule type" value="Genomic_DNA"/>
</dbReference>
<feature type="transmembrane region" description="Helical" evidence="2">
    <location>
        <begin position="613"/>
        <end position="633"/>
    </location>
</feature>
<dbReference type="AlphaFoldDB" id="A0A2Z6DWK3"/>
<protein>
    <submittedName>
        <fullName evidence="4">Transglutaminase</fullName>
    </submittedName>
</protein>
<feature type="domain" description="Transglutaminase-like" evidence="3">
    <location>
        <begin position="469"/>
        <end position="539"/>
    </location>
</feature>